<accession>A0AA39L7R3</accession>
<dbReference type="InterPro" id="IPR038921">
    <property type="entry name" value="YOR389W-like"/>
</dbReference>
<dbReference type="Proteomes" id="UP001175261">
    <property type="component" value="Unassembled WGS sequence"/>
</dbReference>
<sequence>MPMMLVVALVTVASFAFAIPTNDPLVFRPSHATAKKNAHHIFNEVHSAARQWGSSLNHNGMGFIPAVVAKGTLLHHGTHFKDTPDYPEWLAFEVEHSENFANSRRRRSQSDDDDDDDEAQHAAMDDQETLDANTRRPVEKFRGYLHTYQARRDLHLLYLDGLAAAKTQFGTLDSQDYVIRLNATSSPRMGEGARARELCDKAASWGYDGFIRTEIGFEVIHCNFSDSLDLVSRPRTVVGEDKMTQHKLGVYHFARAASQRYDGIGAGRVKLDFSSMISGYFFPMNISSQTPGRPDLVRFASARTEELDAIRETIGEVAHQPRRHTVDWQAVADQVITRFAHRFSFLTARDGVADEIFRDELESMCLTYYDAPPLPDDEEPDWHWVSQEEDSERRQREAVERCSKHFLLPALMFKEEFTLWDELLHTAFAEVTHSICETTQRLWLKLNATMEETPSHAIDDVAETAVTSQELRRREDASTLSQAVVEARVAIQALMDELAWTVWKKKQPCPPDSFLFVAMWPFGTDKDHWEPGCRAVEESLDRESWYGYWAGVRMRT</sequence>
<evidence type="ECO:0000256" key="1">
    <source>
        <dbReference type="SAM" id="MobiDB-lite"/>
    </source>
</evidence>
<protein>
    <submittedName>
        <fullName evidence="3">Uncharacterized protein</fullName>
    </submittedName>
</protein>
<dbReference type="EMBL" id="JAPDFR010000004">
    <property type="protein sequence ID" value="KAK0386974.1"/>
    <property type="molecule type" value="Genomic_DNA"/>
</dbReference>
<evidence type="ECO:0000313" key="4">
    <source>
        <dbReference type="Proteomes" id="UP001175261"/>
    </source>
</evidence>
<dbReference type="PANTHER" id="PTHR35204">
    <property type="entry name" value="YALI0A21131P"/>
    <property type="match status" value="1"/>
</dbReference>
<comment type="caution">
    <text evidence="3">The sequence shown here is derived from an EMBL/GenBank/DDBJ whole genome shotgun (WGS) entry which is preliminary data.</text>
</comment>
<feature type="signal peptide" evidence="2">
    <location>
        <begin position="1"/>
        <end position="18"/>
    </location>
</feature>
<feature type="chain" id="PRO_5041301756" evidence="2">
    <location>
        <begin position="19"/>
        <end position="556"/>
    </location>
</feature>
<proteinExistence type="predicted"/>
<keyword evidence="2" id="KW-0732">Signal</keyword>
<name>A0AA39L7R3_SARSR</name>
<gene>
    <name evidence="3" type="ORF">NLU13_5288</name>
</gene>
<dbReference type="PANTHER" id="PTHR35204:SF1">
    <property type="entry name" value="ENTEROTOXIN"/>
    <property type="match status" value="1"/>
</dbReference>
<feature type="region of interest" description="Disordered" evidence="1">
    <location>
        <begin position="100"/>
        <end position="133"/>
    </location>
</feature>
<reference evidence="3" key="1">
    <citation type="submission" date="2022-10" db="EMBL/GenBank/DDBJ databases">
        <title>Determination and structural analysis of whole genome sequence of Sarocladium strictum F4-1.</title>
        <authorList>
            <person name="Hu L."/>
            <person name="Jiang Y."/>
        </authorList>
    </citation>
    <scope>NUCLEOTIDE SEQUENCE</scope>
    <source>
        <strain evidence="3">F4-1</strain>
    </source>
</reference>
<organism evidence="3 4">
    <name type="scientific">Sarocladium strictum</name>
    <name type="common">Black bundle disease fungus</name>
    <name type="synonym">Acremonium strictum</name>
    <dbReference type="NCBI Taxonomy" id="5046"/>
    <lineage>
        <taxon>Eukaryota</taxon>
        <taxon>Fungi</taxon>
        <taxon>Dikarya</taxon>
        <taxon>Ascomycota</taxon>
        <taxon>Pezizomycotina</taxon>
        <taxon>Sordariomycetes</taxon>
        <taxon>Hypocreomycetidae</taxon>
        <taxon>Hypocreales</taxon>
        <taxon>Sarocladiaceae</taxon>
        <taxon>Sarocladium</taxon>
    </lineage>
</organism>
<evidence type="ECO:0000256" key="2">
    <source>
        <dbReference type="SAM" id="SignalP"/>
    </source>
</evidence>
<keyword evidence="4" id="KW-1185">Reference proteome</keyword>
<dbReference type="AlphaFoldDB" id="A0AA39L7R3"/>
<evidence type="ECO:0000313" key="3">
    <source>
        <dbReference type="EMBL" id="KAK0386974.1"/>
    </source>
</evidence>